<evidence type="ECO:0000256" key="2">
    <source>
        <dbReference type="ARBA" id="ARBA00022525"/>
    </source>
</evidence>
<dbReference type="RefSeq" id="WP_131576710.1">
    <property type="nucleotide sequence ID" value="NZ_CBCSAJ010000019.1"/>
</dbReference>
<feature type="region of interest" description="Disordered" evidence="3">
    <location>
        <begin position="305"/>
        <end position="332"/>
    </location>
</feature>
<evidence type="ECO:0000256" key="3">
    <source>
        <dbReference type="SAM" id="MobiDB-lite"/>
    </source>
</evidence>
<evidence type="ECO:0000313" key="4">
    <source>
        <dbReference type="EMBL" id="MFD1481267.1"/>
    </source>
</evidence>
<name>A0ABW4DU23_9RHOB</name>
<dbReference type="InterPro" id="IPR050557">
    <property type="entry name" value="RTX_toxin/Mannuronan_C5-epim"/>
</dbReference>
<comment type="caution">
    <text evidence="4">The sequence shown here is derived from an EMBL/GenBank/DDBJ whole genome shotgun (WGS) entry which is preliminary data.</text>
</comment>
<keyword evidence="5" id="KW-1185">Reference proteome</keyword>
<dbReference type="PANTHER" id="PTHR38340">
    <property type="entry name" value="S-LAYER PROTEIN"/>
    <property type="match status" value="1"/>
</dbReference>
<dbReference type="SUPFAM" id="SSF51120">
    <property type="entry name" value="beta-Roll"/>
    <property type="match status" value="2"/>
</dbReference>
<reference evidence="5" key="1">
    <citation type="journal article" date="2019" name="Int. J. Syst. Evol. Microbiol.">
        <title>The Global Catalogue of Microorganisms (GCM) 10K type strain sequencing project: providing services to taxonomists for standard genome sequencing and annotation.</title>
        <authorList>
            <consortium name="The Broad Institute Genomics Platform"/>
            <consortium name="The Broad Institute Genome Sequencing Center for Infectious Disease"/>
            <person name="Wu L."/>
            <person name="Ma J."/>
        </authorList>
    </citation>
    <scope>NUCLEOTIDE SEQUENCE [LARGE SCALE GENOMIC DNA]</scope>
    <source>
        <strain evidence="5">CCM 8875</strain>
    </source>
</reference>
<dbReference type="PRINTS" id="PR00313">
    <property type="entry name" value="CABNDNGRPT"/>
</dbReference>
<dbReference type="Pfam" id="PF00353">
    <property type="entry name" value="HemolysinCabind"/>
    <property type="match status" value="4"/>
</dbReference>
<comment type="subcellular location">
    <subcellularLocation>
        <location evidence="1">Secreted</location>
    </subcellularLocation>
</comment>
<dbReference type="PROSITE" id="PS00330">
    <property type="entry name" value="HEMOLYSIN_CALCIUM"/>
    <property type="match status" value="1"/>
</dbReference>
<accession>A0ABW4DU23</accession>
<evidence type="ECO:0000313" key="5">
    <source>
        <dbReference type="Proteomes" id="UP001597302"/>
    </source>
</evidence>
<dbReference type="PANTHER" id="PTHR38340:SF1">
    <property type="entry name" value="S-LAYER PROTEIN"/>
    <property type="match status" value="1"/>
</dbReference>
<keyword evidence="2" id="KW-0964">Secreted</keyword>
<dbReference type="InterPro" id="IPR011049">
    <property type="entry name" value="Serralysin-like_metalloprot_C"/>
</dbReference>
<protein>
    <submittedName>
        <fullName evidence="4">Calcium-binding protein</fullName>
    </submittedName>
</protein>
<dbReference type="InterPro" id="IPR018511">
    <property type="entry name" value="Hemolysin-typ_Ca-bd_CS"/>
</dbReference>
<evidence type="ECO:0000256" key="1">
    <source>
        <dbReference type="ARBA" id="ARBA00004613"/>
    </source>
</evidence>
<dbReference type="Proteomes" id="UP001597302">
    <property type="component" value="Unassembled WGS sequence"/>
</dbReference>
<dbReference type="EMBL" id="JBHTOQ010000018">
    <property type="protein sequence ID" value="MFD1481267.1"/>
    <property type="molecule type" value="Genomic_DNA"/>
</dbReference>
<gene>
    <name evidence="4" type="ORF">ACFQ5P_08165</name>
</gene>
<sequence>MAIIRGSNRGDSLTGTSRNDVVWGLDGDDSFYWSGGRGNDTYHGGDRGERYDSNPYTPGNPGGDRLFLDGSSGASVSFLTTENGTARIGGNLLNFTGIERLFGTDSKDVIDGRLALPNPSHDGTPTHGLSIFSGGGNDKIFGSRYDDVIDGGPGNDQIRAGGGNDFIHSSTGNDRIWGGAGDENIRWGNGDNQHNPGHDRIWGGAGNDLINIWIKDGDVWPSNEERGIRGVEVDITRVRADGSFSGTAETNIGGDASLRFDGFELAWTHAGNDTFDASDARVVGDRGVNLNARWGHDVLIGSSGNDTLDGSEGRDTLRGGQGDDELWVGDGRNGDGDRDTLIFRRGDGQDTVYGFDAGLDVLDLGGRDYSAREINQGTLLDFGRGDTVLLSGEFDFI</sequence>
<dbReference type="InterPro" id="IPR001343">
    <property type="entry name" value="Hemolysn_Ca-bd"/>
</dbReference>
<proteinExistence type="predicted"/>
<organism evidence="4 5">
    <name type="scientific">Paracoccus nototheniae</name>
    <dbReference type="NCBI Taxonomy" id="2489002"/>
    <lineage>
        <taxon>Bacteria</taxon>
        <taxon>Pseudomonadati</taxon>
        <taxon>Pseudomonadota</taxon>
        <taxon>Alphaproteobacteria</taxon>
        <taxon>Rhodobacterales</taxon>
        <taxon>Paracoccaceae</taxon>
        <taxon>Paracoccus</taxon>
    </lineage>
</organism>
<dbReference type="Gene3D" id="2.150.10.10">
    <property type="entry name" value="Serralysin-like metalloprotease, C-terminal"/>
    <property type="match status" value="2"/>
</dbReference>